<evidence type="ECO:0000256" key="2">
    <source>
        <dbReference type="SAM" id="MobiDB-lite"/>
    </source>
</evidence>
<dbReference type="Pfam" id="PF12724">
    <property type="entry name" value="Flavodoxin_5"/>
    <property type="match status" value="1"/>
</dbReference>
<dbReference type="Gene3D" id="3.40.50.360">
    <property type="match status" value="1"/>
</dbReference>
<dbReference type="OrthoDB" id="9795729at2"/>
<sequence>MRAIIIYATCEGQTERIAHRIAKTLTQHGVPTDTFDVARNDVYPLAVESYDAVVLGSSLHFAEHDPRIAWCIGENRQRLTEIPTAFFSVSLGIVSEHYKDRAEVQMLADQFLQEAEFEPSLRACFAGSLRYSKYGWFKKRLMHWIADKSGRQTEMDRDYEFTNWDAVDTFAADFATIVHNTRQTNPPVTNSPNAMMGNTDAGNDQSAAQRHPSMTTQ</sequence>
<feature type="compositionally biased region" description="Polar residues" evidence="2">
    <location>
        <begin position="182"/>
        <end position="193"/>
    </location>
</feature>
<evidence type="ECO:0000256" key="1">
    <source>
        <dbReference type="ARBA" id="ARBA00001917"/>
    </source>
</evidence>
<keyword evidence="4" id="KW-0560">Oxidoreductase</keyword>
<dbReference type="GO" id="GO:0006783">
    <property type="term" value="P:heme biosynthetic process"/>
    <property type="evidence" value="ECO:0007669"/>
    <property type="project" value="TreeGrafter"/>
</dbReference>
<feature type="region of interest" description="Disordered" evidence="2">
    <location>
        <begin position="182"/>
        <end position="217"/>
    </location>
</feature>
<dbReference type="InterPro" id="IPR008254">
    <property type="entry name" value="Flavodoxin/NO_synth"/>
</dbReference>
<dbReference type="KEGG" id="rlc:K227x_04940"/>
<name>A0A517N4R3_9BACT</name>
<dbReference type="InterPro" id="IPR052200">
    <property type="entry name" value="Protoporphyrinogen_IX_DH"/>
</dbReference>
<dbReference type="PROSITE" id="PS00201">
    <property type="entry name" value="FLAVODOXIN"/>
    <property type="match status" value="1"/>
</dbReference>
<dbReference type="Proteomes" id="UP000318538">
    <property type="component" value="Chromosome"/>
</dbReference>
<evidence type="ECO:0000313" key="5">
    <source>
        <dbReference type="Proteomes" id="UP000318538"/>
    </source>
</evidence>
<proteinExistence type="predicted"/>
<dbReference type="PANTHER" id="PTHR38030:SF2">
    <property type="entry name" value="PROTOPORPHYRINOGEN IX DEHYDROGENASE [QUINONE]"/>
    <property type="match status" value="1"/>
</dbReference>
<dbReference type="InterPro" id="IPR001226">
    <property type="entry name" value="Flavodoxin_CS"/>
</dbReference>
<feature type="compositionally biased region" description="Polar residues" evidence="2">
    <location>
        <begin position="200"/>
        <end position="217"/>
    </location>
</feature>
<dbReference type="SUPFAM" id="SSF52218">
    <property type="entry name" value="Flavoproteins"/>
    <property type="match status" value="1"/>
</dbReference>
<dbReference type="AlphaFoldDB" id="A0A517N4R3"/>
<gene>
    <name evidence="4" type="primary">hemG</name>
    <name evidence="4" type="ORF">K227x_04940</name>
</gene>
<organism evidence="4 5">
    <name type="scientific">Rubripirellula lacrimiformis</name>
    <dbReference type="NCBI Taxonomy" id="1930273"/>
    <lineage>
        <taxon>Bacteria</taxon>
        <taxon>Pseudomonadati</taxon>
        <taxon>Planctomycetota</taxon>
        <taxon>Planctomycetia</taxon>
        <taxon>Pirellulales</taxon>
        <taxon>Pirellulaceae</taxon>
        <taxon>Rubripirellula</taxon>
    </lineage>
</organism>
<dbReference type="PANTHER" id="PTHR38030">
    <property type="entry name" value="PROTOPORPHYRINOGEN IX DEHYDROGENASE [MENAQUINONE]"/>
    <property type="match status" value="1"/>
</dbReference>
<dbReference type="GO" id="GO:0009055">
    <property type="term" value="F:electron transfer activity"/>
    <property type="evidence" value="ECO:0007669"/>
    <property type="project" value="InterPro"/>
</dbReference>
<dbReference type="EMBL" id="CP036525">
    <property type="protein sequence ID" value="QDT02123.1"/>
    <property type="molecule type" value="Genomic_DNA"/>
</dbReference>
<dbReference type="GO" id="GO:0070819">
    <property type="term" value="F:menaquinone-dependent protoporphyrinogen oxidase activity"/>
    <property type="evidence" value="ECO:0007669"/>
    <property type="project" value="TreeGrafter"/>
</dbReference>
<reference evidence="4 5" key="1">
    <citation type="submission" date="2019-02" db="EMBL/GenBank/DDBJ databases">
        <title>Deep-cultivation of Planctomycetes and their phenomic and genomic characterization uncovers novel biology.</title>
        <authorList>
            <person name="Wiegand S."/>
            <person name="Jogler M."/>
            <person name="Boedeker C."/>
            <person name="Pinto D."/>
            <person name="Vollmers J."/>
            <person name="Rivas-Marin E."/>
            <person name="Kohn T."/>
            <person name="Peeters S.H."/>
            <person name="Heuer A."/>
            <person name="Rast P."/>
            <person name="Oberbeckmann S."/>
            <person name="Bunk B."/>
            <person name="Jeske O."/>
            <person name="Meyerdierks A."/>
            <person name="Storesund J.E."/>
            <person name="Kallscheuer N."/>
            <person name="Luecker S."/>
            <person name="Lage O.M."/>
            <person name="Pohl T."/>
            <person name="Merkel B.J."/>
            <person name="Hornburger P."/>
            <person name="Mueller R.-W."/>
            <person name="Bruemmer F."/>
            <person name="Labrenz M."/>
            <person name="Spormann A.M."/>
            <person name="Op den Camp H."/>
            <person name="Overmann J."/>
            <person name="Amann R."/>
            <person name="Jetten M.S.M."/>
            <person name="Mascher T."/>
            <person name="Medema M.H."/>
            <person name="Devos D.P."/>
            <person name="Kaster A.-K."/>
            <person name="Ovreas L."/>
            <person name="Rohde M."/>
            <person name="Galperin M.Y."/>
            <person name="Jogler C."/>
        </authorList>
    </citation>
    <scope>NUCLEOTIDE SEQUENCE [LARGE SCALE GENOMIC DNA]</scope>
    <source>
        <strain evidence="4 5">K22_7</strain>
    </source>
</reference>
<dbReference type="PROSITE" id="PS50902">
    <property type="entry name" value="FLAVODOXIN_LIKE"/>
    <property type="match status" value="1"/>
</dbReference>
<accession>A0A517N4R3</accession>
<dbReference type="GO" id="GO:0010181">
    <property type="term" value="F:FMN binding"/>
    <property type="evidence" value="ECO:0007669"/>
    <property type="project" value="InterPro"/>
</dbReference>
<evidence type="ECO:0000313" key="4">
    <source>
        <dbReference type="EMBL" id="QDT02123.1"/>
    </source>
</evidence>
<dbReference type="InterPro" id="IPR026816">
    <property type="entry name" value="Flavodoxin_dom"/>
</dbReference>
<protein>
    <submittedName>
        <fullName evidence="4">Protoporphyrinogen IX dehydrogenase [menaquinone]</fullName>
        <ecNumber evidence="4">1.3.5.3</ecNumber>
    </submittedName>
</protein>
<dbReference type="InterPro" id="IPR029039">
    <property type="entry name" value="Flavoprotein-like_sf"/>
</dbReference>
<keyword evidence="5" id="KW-1185">Reference proteome</keyword>
<comment type="cofactor">
    <cofactor evidence="1">
        <name>FMN</name>
        <dbReference type="ChEBI" id="CHEBI:58210"/>
    </cofactor>
</comment>
<dbReference type="EC" id="1.3.5.3" evidence="4"/>
<evidence type="ECO:0000259" key="3">
    <source>
        <dbReference type="PROSITE" id="PS50902"/>
    </source>
</evidence>
<feature type="domain" description="Flavodoxin-like" evidence="3">
    <location>
        <begin position="3"/>
        <end position="149"/>
    </location>
</feature>
<dbReference type="RefSeq" id="WP_145167888.1">
    <property type="nucleotide sequence ID" value="NZ_CP036525.1"/>
</dbReference>